<evidence type="ECO:0000256" key="1">
    <source>
        <dbReference type="ARBA" id="ARBA00023125"/>
    </source>
</evidence>
<keyword evidence="6" id="KW-1185">Reference proteome</keyword>
<evidence type="ECO:0000313" key="5">
    <source>
        <dbReference type="EMBL" id="SEB61423.1"/>
    </source>
</evidence>
<evidence type="ECO:0000259" key="3">
    <source>
        <dbReference type="Pfam" id="PF11774"/>
    </source>
</evidence>
<name>A0A1H4KSQ4_STRMJ</name>
<feature type="domain" description="Lsr2 DNA-binding" evidence="4">
    <location>
        <begin position="83"/>
        <end position="117"/>
    </location>
</feature>
<reference evidence="6" key="1">
    <citation type="submission" date="2016-10" db="EMBL/GenBank/DDBJ databases">
        <authorList>
            <person name="Varghese N."/>
            <person name="Submissions S."/>
        </authorList>
    </citation>
    <scope>NUCLEOTIDE SEQUENCE [LARGE SCALE GENOMIC DNA]</scope>
    <source>
        <strain evidence="6">DSM 40318</strain>
    </source>
</reference>
<sequence length="118" mass="12828">MAQKVVTTYVDDLTGEESEEISTHTVLIDGAGVELDLSPQNYDQLLEALSPYLNAKGARRVRGSVTQGSAARRKRRSTTPAGGQDTAEIRAWAKENGYEVSDRGRVSATVREAYVKAN</sequence>
<dbReference type="InterPro" id="IPR024412">
    <property type="entry name" value="Lsr2_dim_dom"/>
</dbReference>
<accession>A0A1H4KSQ4</accession>
<dbReference type="RefSeq" id="WP_093460478.1">
    <property type="nucleotide sequence ID" value="NZ_FNST01000002.1"/>
</dbReference>
<proteinExistence type="predicted"/>
<dbReference type="Pfam" id="PF11774">
    <property type="entry name" value="Lsr2"/>
    <property type="match status" value="1"/>
</dbReference>
<dbReference type="InterPro" id="IPR055370">
    <property type="entry name" value="Lsr2_DNA-bd"/>
</dbReference>
<dbReference type="GO" id="GO:0003677">
    <property type="term" value="F:DNA binding"/>
    <property type="evidence" value="ECO:0007669"/>
    <property type="project" value="UniProtKB-KW"/>
</dbReference>
<dbReference type="Gene3D" id="4.10.320.10">
    <property type="entry name" value="E3-binding domain"/>
    <property type="match status" value="1"/>
</dbReference>
<keyword evidence="1" id="KW-0238">DNA-binding</keyword>
<dbReference type="GO" id="GO:0016746">
    <property type="term" value="F:acyltransferase activity"/>
    <property type="evidence" value="ECO:0007669"/>
    <property type="project" value="InterPro"/>
</dbReference>
<feature type="region of interest" description="Disordered" evidence="2">
    <location>
        <begin position="60"/>
        <end position="89"/>
    </location>
</feature>
<dbReference type="EMBL" id="FNST01000002">
    <property type="protein sequence ID" value="SEB61423.1"/>
    <property type="molecule type" value="Genomic_DNA"/>
</dbReference>
<dbReference type="AlphaFoldDB" id="A0A1H4KSQ4"/>
<dbReference type="Pfam" id="PF23359">
    <property type="entry name" value="Lsr2_DNA-bd"/>
    <property type="match status" value="1"/>
</dbReference>
<protein>
    <submittedName>
        <fullName evidence="5">Lsr2 protein</fullName>
    </submittedName>
</protein>
<dbReference type="Proteomes" id="UP000198609">
    <property type="component" value="Unassembled WGS sequence"/>
</dbReference>
<organism evidence="5 6">
    <name type="scientific">Streptomyces melanosporofaciens</name>
    <dbReference type="NCBI Taxonomy" id="67327"/>
    <lineage>
        <taxon>Bacteria</taxon>
        <taxon>Bacillati</taxon>
        <taxon>Actinomycetota</taxon>
        <taxon>Actinomycetes</taxon>
        <taxon>Kitasatosporales</taxon>
        <taxon>Streptomycetaceae</taxon>
        <taxon>Streptomyces</taxon>
        <taxon>Streptomyces violaceusniger group</taxon>
    </lineage>
</organism>
<dbReference type="InterPro" id="IPR036625">
    <property type="entry name" value="E3-bd_dom_sf"/>
</dbReference>
<feature type="domain" description="Lsr2 dimerization" evidence="3">
    <location>
        <begin position="1"/>
        <end position="61"/>
    </location>
</feature>
<evidence type="ECO:0000313" key="6">
    <source>
        <dbReference type="Proteomes" id="UP000198609"/>
    </source>
</evidence>
<dbReference type="Gene3D" id="3.30.60.230">
    <property type="entry name" value="Lsr2, dimerization domain"/>
    <property type="match status" value="1"/>
</dbReference>
<evidence type="ECO:0000259" key="4">
    <source>
        <dbReference type="Pfam" id="PF23359"/>
    </source>
</evidence>
<gene>
    <name evidence="5" type="ORF">SAMN04490356_0938</name>
</gene>
<dbReference type="InterPro" id="IPR042261">
    <property type="entry name" value="Lsr2-like_dimerization"/>
</dbReference>
<evidence type="ECO:0000256" key="2">
    <source>
        <dbReference type="SAM" id="MobiDB-lite"/>
    </source>
</evidence>